<keyword evidence="3" id="KW-1185">Reference proteome</keyword>
<feature type="domain" description="Putative Flp pilus-assembly TadG-like N-terminal" evidence="1">
    <location>
        <begin position="34"/>
        <end position="80"/>
    </location>
</feature>
<accession>A0A917MHH6</accession>
<dbReference type="InterPro" id="IPR028087">
    <property type="entry name" value="Tad_N"/>
</dbReference>
<organism evidence="2 3">
    <name type="scientific">Alsobacter metallidurans</name>
    <dbReference type="NCBI Taxonomy" id="340221"/>
    <lineage>
        <taxon>Bacteria</taxon>
        <taxon>Pseudomonadati</taxon>
        <taxon>Pseudomonadota</taxon>
        <taxon>Alphaproteobacteria</taxon>
        <taxon>Hyphomicrobiales</taxon>
        <taxon>Alsobacteraceae</taxon>
        <taxon>Alsobacter</taxon>
    </lineage>
</organism>
<protein>
    <recommendedName>
        <fullName evidence="1">Putative Flp pilus-assembly TadG-like N-terminal domain-containing protein</fullName>
    </recommendedName>
</protein>
<name>A0A917MHH6_9HYPH</name>
<gene>
    <name evidence="2" type="ORF">GCM10007036_19550</name>
</gene>
<evidence type="ECO:0000313" key="2">
    <source>
        <dbReference type="EMBL" id="GGH17810.1"/>
    </source>
</evidence>
<evidence type="ECO:0000259" key="1">
    <source>
        <dbReference type="Pfam" id="PF13400"/>
    </source>
</evidence>
<dbReference type="Pfam" id="PF13400">
    <property type="entry name" value="Tad"/>
    <property type="match status" value="1"/>
</dbReference>
<comment type="caution">
    <text evidence="2">The sequence shown here is derived from an EMBL/GenBank/DDBJ whole genome shotgun (WGS) entry which is preliminary data.</text>
</comment>
<evidence type="ECO:0000313" key="3">
    <source>
        <dbReference type="Proteomes" id="UP000603912"/>
    </source>
</evidence>
<proteinExistence type="predicted"/>
<dbReference type="InterPro" id="IPR036465">
    <property type="entry name" value="vWFA_dom_sf"/>
</dbReference>
<dbReference type="SUPFAM" id="SSF53300">
    <property type="entry name" value="vWA-like"/>
    <property type="match status" value="1"/>
</dbReference>
<dbReference type="Proteomes" id="UP000603912">
    <property type="component" value="Unassembled WGS sequence"/>
</dbReference>
<sequence length="437" mass="45859">MLHDMLIRQVVQMYSTVLSNSIRKTREYIRNADGAVGPMFAVTLLPLLVSVGAVVDLQTAAISRTKLGAVADAAALAAAGHSTGTAAEAELYGLRSFNAGVAELKRVTISSASIKVTDSGLSRSAVVTYNGQTATSLPQVVGVTSLGVSGTASATLGRSPYMDFYLLLDNTPSMGVGATPADVTKMVNNTSDKCAFACHDLSNANNYYNLAKKLGVTMRIDVLRMATQQLMDTMASTATVSNQFRAGVYSFGASATTAGLTTVAPLSGSLSSVKAAAGAIDLMTVPDSSYNNDQDTDFTKVLTALNAAVPSPGDGQSETSRQKVVFFVSDGVADENNKTTCSQPLSGSRCQQPINLALCSALKNRGVKVAVLYTTYLPLPTNSWYNTWIKPFVGTISSKMANCASPGLYFEVSPSQGISEAMTALFKQAVYSVRLTN</sequence>
<dbReference type="AlphaFoldDB" id="A0A917MHH6"/>
<dbReference type="EMBL" id="BMES01000001">
    <property type="protein sequence ID" value="GGH17810.1"/>
    <property type="molecule type" value="Genomic_DNA"/>
</dbReference>
<reference evidence="2" key="1">
    <citation type="journal article" date="2014" name="Int. J. Syst. Evol. Microbiol.">
        <title>Complete genome sequence of Corynebacterium casei LMG S-19264T (=DSM 44701T), isolated from a smear-ripened cheese.</title>
        <authorList>
            <consortium name="US DOE Joint Genome Institute (JGI-PGF)"/>
            <person name="Walter F."/>
            <person name="Albersmeier A."/>
            <person name="Kalinowski J."/>
            <person name="Ruckert C."/>
        </authorList>
    </citation>
    <scope>NUCLEOTIDE SEQUENCE</scope>
    <source>
        <strain evidence="2">CGMCC 1.12214</strain>
    </source>
</reference>
<reference evidence="2" key="2">
    <citation type="submission" date="2020-09" db="EMBL/GenBank/DDBJ databases">
        <authorList>
            <person name="Sun Q."/>
            <person name="Zhou Y."/>
        </authorList>
    </citation>
    <scope>NUCLEOTIDE SEQUENCE</scope>
    <source>
        <strain evidence="2">CGMCC 1.12214</strain>
    </source>
</reference>
<dbReference type="Gene3D" id="3.40.50.410">
    <property type="entry name" value="von Willebrand factor, type A domain"/>
    <property type="match status" value="1"/>
</dbReference>